<dbReference type="SUPFAM" id="SSF47240">
    <property type="entry name" value="Ferritin-like"/>
    <property type="match status" value="1"/>
</dbReference>
<dbReference type="Pfam" id="PF09968">
    <property type="entry name" value="DUF2202"/>
    <property type="match status" value="1"/>
</dbReference>
<comment type="caution">
    <text evidence="2">The sequence shown here is derived from an EMBL/GenBank/DDBJ whole genome shotgun (WGS) entry which is preliminary data.</text>
</comment>
<dbReference type="EMBL" id="VOOR01000030">
    <property type="protein sequence ID" value="TXB62448.1"/>
    <property type="molecule type" value="Genomic_DNA"/>
</dbReference>
<evidence type="ECO:0000259" key="1">
    <source>
        <dbReference type="Pfam" id="PF09968"/>
    </source>
</evidence>
<dbReference type="InterPro" id="IPR012347">
    <property type="entry name" value="Ferritin-like"/>
</dbReference>
<accession>A0A5C6RJ30</accession>
<dbReference type="Gene3D" id="1.20.1260.10">
    <property type="match status" value="1"/>
</dbReference>
<keyword evidence="3" id="KW-1185">Reference proteome</keyword>
<sequence>MSDINITASGTSCSNLNSTPVTVPLTEDEADALIFMREEEKLARDIYLALSDKWGVPIFANIAASEQRHMDAVGCMISRYQLVDPITDDTPGIFNNEVLAALYPALLSQGLESYEQALQVGATIEDLDINDLNKELASAQHTEVIATFENLARGSRNHLRSFVGELEKLGANYTPQYISSEEFEAIISSPMETGTAGGKGQGHGHG</sequence>
<dbReference type="Proteomes" id="UP000321580">
    <property type="component" value="Unassembled WGS sequence"/>
</dbReference>
<protein>
    <submittedName>
        <fullName evidence="2">DUF2202 domain-containing protein</fullName>
    </submittedName>
</protein>
<organism evidence="2 3">
    <name type="scientific">Phaeodactylibacter luteus</name>
    <dbReference type="NCBI Taxonomy" id="1564516"/>
    <lineage>
        <taxon>Bacteria</taxon>
        <taxon>Pseudomonadati</taxon>
        <taxon>Bacteroidota</taxon>
        <taxon>Saprospiria</taxon>
        <taxon>Saprospirales</taxon>
        <taxon>Haliscomenobacteraceae</taxon>
        <taxon>Phaeodactylibacter</taxon>
    </lineage>
</organism>
<dbReference type="InterPro" id="IPR009078">
    <property type="entry name" value="Ferritin-like_SF"/>
</dbReference>
<dbReference type="AlphaFoldDB" id="A0A5C6RJ30"/>
<dbReference type="CDD" id="cd01048">
    <property type="entry name" value="Ferritin_like_AB2"/>
    <property type="match status" value="1"/>
</dbReference>
<dbReference type="InterPro" id="IPR019243">
    <property type="entry name" value="DUF2202"/>
</dbReference>
<name>A0A5C6RJ30_9BACT</name>
<reference evidence="2 3" key="1">
    <citation type="submission" date="2019-08" db="EMBL/GenBank/DDBJ databases">
        <title>Genome of Phaeodactylibacter luteus.</title>
        <authorList>
            <person name="Bowman J.P."/>
        </authorList>
    </citation>
    <scope>NUCLEOTIDE SEQUENCE [LARGE SCALE GENOMIC DNA]</scope>
    <source>
        <strain evidence="2 3">KCTC 42180</strain>
    </source>
</reference>
<evidence type="ECO:0000313" key="3">
    <source>
        <dbReference type="Proteomes" id="UP000321580"/>
    </source>
</evidence>
<proteinExistence type="predicted"/>
<gene>
    <name evidence="2" type="ORF">FRY97_14050</name>
</gene>
<feature type="domain" description="DUF2202" evidence="1">
    <location>
        <begin position="29"/>
        <end position="189"/>
    </location>
</feature>
<evidence type="ECO:0000313" key="2">
    <source>
        <dbReference type="EMBL" id="TXB62448.1"/>
    </source>
</evidence>
<dbReference type="OrthoDB" id="9801086at2"/>